<dbReference type="EMBL" id="CACRXK020011781">
    <property type="protein sequence ID" value="CAB4022065.1"/>
    <property type="molecule type" value="Genomic_DNA"/>
</dbReference>
<keyword evidence="4" id="KW-0677">Repeat</keyword>
<keyword evidence="6" id="KW-0067">ATP-binding</keyword>
<reference evidence="9" key="1">
    <citation type="submission" date="2020-04" db="EMBL/GenBank/DDBJ databases">
        <authorList>
            <person name="Alioto T."/>
            <person name="Alioto T."/>
            <person name="Gomez Garrido J."/>
        </authorList>
    </citation>
    <scope>NUCLEOTIDE SEQUENCE</scope>
    <source>
        <strain evidence="9">A484AB</strain>
    </source>
</reference>
<dbReference type="InterPro" id="IPR011009">
    <property type="entry name" value="Kinase-like_dom_sf"/>
</dbReference>
<dbReference type="PANTHER" id="PTHR24416">
    <property type="entry name" value="TYROSINE-PROTEIN KINASE RECEPTOR"/>
    <property type="match status" value="1"/>
</dbReference>
<dbReference type="SUPFAM" id="SSF56112">
    <property type="entry name" value="Protein kinase-like (PK-like)"/>
    <property type="match status" value="1"/>
</dbReference>
<evidence type="ECO:0000256" key="3">
    <source>
        <dbReference type="ARBA" id="ARBA00022729"/>
    </source>
</evidence>
<evidence type="ECO:0000256" key="1">
    <source>
        <dbReference type="ARBA" id="ARBA00004479"/>
    </source>
</evidence>
<proteinExistence type="predicted"/>
<dbReference type="PRINTS" id="PR00109">
    <property type="entry name" value="TYRKINASE"/>
</dbReference>
<gene>
    <name evidence="9" type="ORF">PACLA_8A048439</name>
</gene>
<keyword evidence="10" id="KW-1185">Reference proteome</keyword>
<keyword evidence="7" id="KW-1133">Transmembrane helix</keyword>
<evidence type="ECO:0000256" key="8">
    <source>
        <dbReference type="ARBA" id="ARBA00023136"/>
    </source>
</evidence>
<evidence type="ECO:0000256" key="5">
    <source>
        <dbReference type="ARBA" id="ARBA00022741"/>
    </source>
</evidence>
<dbReference type="Pfam" id="PF07714">
    <property type="entry name" value="PK_Tyr_Ser-Thr"/>
    <property type="match status" value="1"/>
</dbReference>
<dbReference type="GO" id="GO:0004714">
    <property type="term" value="F:transmembrane receptor protein tyrosine kinase activity"/>
    <property type="evidence" value="ECO:0007669"/>
    <property type="project" value="TreeGrafter"/>
</dbReference>
<organism evidence="9 10">
    <name type="scientific">Paramuricea clavata</name>
    <name type="common">Red gorgonian</name>
    <name type="synonym">Violescent sea-whip</name>
    <dbReference type="NCBI Taxonomy" id="317549"/>
    <lineage>
        <taxon>Eukaryota</taxon>
        <taxon>Metazoa</taxon>
        <taxon>Cnidaria</taxon>
        <taxon>Anthozoa</taxon>
        <taxon>Octocorallia</taxon>
        <taxon>Malacalcyonacea</taxon>
        <taxon>Plexauridae</taxon>
        <taxon>Paramuricea</taxon>
    </lineage>
</organism>
<dbReference type="OrthoDB" id="29302at2759"/>
<dbReference type="Gene3D" id="1.10.510.10">
    <property type="entry name" value="Transferase(Phosphotransferase) domain 1"/>
    <property type="match status" value="1"/>
</dbReference>
<evidence type="ECO:0000256" key="4">
    <source>
        <dbReference type="ARBA" id="ARBA00022737"/>
    </source>
</evidence>
<dbReference type="InterPro" id="IPR050122">
    <property type="entry name" value="RTK"/>
</dbReference>
<keyword evidence="3" id="KW-0732">Signal</keyword>
<dbReference type="GO" id="GO:0005886">
    <property type="term" value="C:plasma membrane"/>
    <property type="evidence" value="ECO:0007669"/>
    <property type="project" value="TreeGrafter"/>
</dbReference>
<comment type="caution">
    <text evidence="9">The sequence shown here is derived from an EMBL/GenBank/DDBJ whole genome shotgun (WGS) entry which is preliminary data.</text>
</comment>
<evidence type="ECO:0000256" key="2">
    <source>
        <dbReference type="ARBA" id="ARBA00022692"/>
    </source>
</evidence>
<dbReference type="PANTHER" id="PTHR24416:SF525">
    <property type="entry name" value="INSULIN-LIKE RECEPTOR"/>
    <property type="match status" value="1"/>
</dbReference>
<evidence type="ECO:0000313" key="10">
    <source>
        <dbReference type="Proteomes" id="UP001152795"/>
    </source>
</evidence>
<evidence type="ECO:0000313" key="9">
    <source>
        <dbReference type="EMBL" id="CAB4022065.1"/>
    </source>
</evidence>
<feature type="non-terminal residue" evidence="9">
    <location>
        <position position="345"/>
    </location>
</feature>
<evidence type="ECO:0000256" key="7">
    <source>
        <dbReference type="ARBA" id="ARBA00022989"/>
    </source>
</evidence>
<dbReference type="GO" id="GO:0043235">
    <property type="term" value="C:receptor complex"/>
    <property type="evidence" value="ECO:0007669"/>
    <property type="project" value="TreeGrafter"/>
</dbReference>
<dbReference type="GO" id="GO:0005524">
    <property type="term" value="F:ATP binding"/>
    <property type="evidence" value="ECO:0007669"/>
    <property type="project" value="UniProtKB-KW"/>
</dbReference>
<keyword evidence="5" id="KW-0547">Nucleotide-binding</keyword>
<dbReference type="InterPro" id="IPR000719">
    <property type="entry name" value="Prot_kinase_dom"/>
</dbReference>
<dbReference type="AlphaFoldDB" id="A0A7D9J501"/>
<dbReference type="InterPro" id="IPR001245">
    <property type="entry name" value="Ser-Thr/Tyr_kinase_cat_dom"/>
</dbReference>
<dbReference type="Proteomes" id="UP001152795">
    <property type="component" value="Unassembled WGS sequence"/>
</dbReference>
<protein>
    <submittedName>
        <fullName evidence="9">Tyrosine- kinase Fer isoform X1</fullName>
    </submittedName>
</protein>
<dbReference type="PROSITE" id="PS50011">
    <property type="entry name" value="PROTEIN_KINASE_DOM"/>
    <property type="match status" value="1"/>
</dbReference>
<accession>A0A7D9J501</accession>
<sequence length="345" mass="39253">MYNFFYYFLAIIEQALTGEQGCGGVLRSWDENNSKETKDEQDQIVLEHLEKLCQRAVFVATPSSFKRFLTENCKGDEKQFIEDLSILHVSSTYRDKVLEILPESRVQLVQYRVNTYGALMNGKKCLVKLHQHSKEEMLGTDALKAVPLREEIEILKILNAVVEPCPNIVQLLGSSFEAPMHLIMERTPKGDLLTYLKGLEDPPEADVLLQIAVDVSNAMLYLGVHDIIHRDLGAKNCFVFMRERKLLTKLGDFHLAILSYSGARSPTGEDQPCKSVKSPVNEDFFNQFAVRWMAAEAIRMGEFSSASDVWSFGVLLFEIFTFGCKPYDNMPSGRSLERDEDVREF</sequence>
<comment type="subcellular location">
    <subcellularLocation>
        <location evidence="1">Membrane</location>
        <topology evidence="1">Single-pass type I membrane protein</topology>
    </subcellularLocation>
</comment>
<keyword evidence="9" id="KW-0418">Kinase</keyword>
<evidence type="ECO:0000256" key="6">
    <source>
        <dbReference type="ARBA" id="ARBA00022840"/>
    </source>
</evidence>
<keyword evidence="9" id="KW-0808">Transferase</keyword>
<keyword evidence="8" id="KW-0472">Membrane</keyword>
<dbReference type="GO" id="GO:0007169">
    <property type="term" value="P:cell surface receptor protein tyrosine kinase signaling pathway"/>
    <property type="evidence" value="ECO:0007669"/>
    <property type="project" value="TreeGrafter"/>
</dbReference>
<name>A0A7D9J501_PARCT</name>
<keyword evidence="2" id="KW-0812">Transmembrane</keyword>